<evidence type="ECO:0000313" key="1">
    <source>
        <dbReference type="EMBL" id="SHF21997.1"/>
    </source>
</evidence>
<dbReference type="EMBL" id="FQUM01000004">
    <property type="protein sequence ID" value="SHF21997.1"/>
    <property type="molecule type" value="Genomic_DNA"/>
</dbReference>
<organism evidence="1 2">
    <name type="scientific">Mariniphaga anaerophila</name>
    <dbReference type="NCBI Taxonomy" id="1484053"/>
    <lineage>
        <taxon>Bacteria</taxon>
        <taxon>Pseudomonadati</taxon>
        <taxon>Bacteroidota</taxon>
        <taxon>Bacteroidia</taxon>
        <taxon>Marinilabiliales</taxon>
        <taxon>Prolixibacteraceae</taxon>
        <taxon>Mariniphaga</taxon>
    </lineage>
</organism>
<accession>A0A1M4ZVZ3</accession>
<dbReference type="RefSeq" id="WP_175549981.1">
    <property type="nucleotide sequence ID" value="NZ_FQUM01000004.1"/>
</dbReference>
<name>A0A1M4ZVZ3_9BACT</name>
<reference evidence="1 2" key="1">
    <citation type="submission" date="2016-11" db="EMBL/GenBank/DDBJ databases">
        <authorList>
            <person name="Jaros S."/>
            <person name="Januszkiewicz K."/>
            <person name="Wedrychowicz H."/>
        </authorList>
    </citation>
    <scope>NUCLEOTIDE SEQUENCE [LARGE SCALE GENOMIC DNA]</scope>
    <source>
        <strain evidence="1 2">DSM 26910</strain>
    </source>
</reference>
<proteinExistence type="predicted"/>
<evidence type="ECO:0000313" key="2">
    <source>
        <dbReference type="Proteomes" id="UP000184164"/>
    </source>
</evidence>
<gene>
    <name evidence="1" type="ORF">SAMN05444274_10487</name>
</gene>
<dbReference type="Proteomes" id="UP000184164">
    <property type="component" value="Unassembled WGS sequence"/>
</dbReference>
<dbReference type="STRING" id="1484053.SAMN05444274_10487"/>
<keyword evidence="2" id="KW-1185">Reference proteome</keyword>
<protein>
    <submittedName>
        <fullName evidence="1">Uncharacterized protein</fullName>
    </submittedName>
</protein>
<sequence length="57" mass="7179">MNTGLRYRNEYENYPPYKVYFQKRVSCHVIQDNFVVPWQLEDDKKGKEKSRWFFERD</sequence>
<dbReference type="AlphaFoldDB" id="A0A1M4ZVZ3"/>